<evidence type="ECO:0000313" key="3">
    <source>
        <dbReference type="Proteomes" id="UP001302349"/>
    </source>
</evidence>
<evidence type="ECO:0008006" key="4">
    <source>
        <dbReference type="Google" id="ProtNLM"/>
    </source>
</evidence>
<sequence length="685" mass="78779">MTFWAAGQTINYPPDIPGMERLVIKTKEALASNEITDYDIAIKLGADPNVKAEGYRINWNGNQTIISANDFSGARYGLLAFTEEIANGGKPNQINGRQVNPSMEVRAIKFNLPWDAYRESLSMDYHLSTCRDLKFWEAFLDMMMANRFNQLALYNMHPFQYMVKLPNYPEASPFTDQEMADWQAFWKGLFRMAKERGVEVFIVNWNIVVPESFAKHHGVKALNDTSQVVRGYTREAVTAVIDTYNDLSGLGVTLADWMTKMTAAEREDWIAETFVAGMKAANRPVKFLHRAVLSGSSNEMRRILDAADFQDPVQVEVKFNWSHGHSTPKLLITHASESGAVNTGYWNPAPENYKIEWMVRNEDFFILRWGEPDFIRSHIKTNTADFMNGYYIGSEGYIPAFEYFTKPEIGRTWNYAFERQWLFYSLWGRLLYDINTPDTVFEEQFNRKYHMDQGPQMLEAYKLVSRMPLRLASFFGSTWDYTLYAEGFMSPVTPPGYGYDDKVSFFISLEELMDRRVLDPSYLSIKDYVAIQVEKKKVSESKKTPLDLANELTANAAEADVLIKSFTAKGTIYTSEYNQEIDDLRAWSLLSRYFAKKLQAGVYLGLFRKNGDALQKQQAVKALEEALVIWKELSEVTSKNYLEVPYIVGGVFGFQDERKDYFSWKSLIPEVERDIEVAKSASFQK</sequence>
<dbReference type="RefSeq" id="WP_317491847.1">
    <property type="nucleotide sequence ID" value="NZ_CP136051.1"/>
</dbReference>
<evidence type="ECO:0000256" key="1">
    <source>
        <dbReference type="ARBA" id="ARBA00022801"/>
    </source>
</evidence>
<keyword evidence="1" id="KW-0378">Hydrolase</keyword>
<dbReference type="EMBL" id="CP136051">
    <property type="protein sequence ID" value="WOK09227.1"/>
    <property type="molecule type" value="Genomic_DNA"/>
</dbReference>
<gene>
    <name evidence="2" type="ORF">RT717_11320</name>
</gene>
<protein>
    <recommendedName>
        <fullName evidence="4">Beta-hexosaminidase bacterial type N-terminal domain-containing protein</fullName>
    </recommendedName>
</protein>
<accession>A0ABZ0IVZ8</accession>
<dbReference type="SUPFAM" id="SSF55545">
    <property type="entry name" value="beta-N-acetylhexosaminidase-like domain"/>
    <property type="match status" value="1"/>
</dbReference>
<keyword evidence="3" id="KW-1185">Reference proteome</keyword>
<organism evidence="2 3">
    <name type="scientific">Imperialibacter roseus</name>
    <dbReference type="NCBI Taxonomy" id="1324217"/>
    <lineage>
        <taxon>Bacteria</taxon>
        <taxon>Pseudomonadati</taxon>
        <taxon>Bacteroidota</taxon>
        <taxon>Cytophagia</taxon>
        <taxon>Cytophagales</taxon>
        <taxon>Flammeovirgaceae</taxon>
        <taxon>Imperialibacter</taxon>
    </lineage>
</organism>
<dbReference type="Proteomes" id="UP001302349">
    <property type="component" value="Chromosome"/>
</dbReference>
<proteinExistence type="predicted"/>
<reference evidence="2 3" key="1">
    <citation type="journal article" date="2023" name="Microbiol. Resour. Announc.">
        <title>Complete Genome Sequence of Imperialibacter roseus strain P4T.</title>
        <authorList>
            <person name="Tizabi D.R."/>
            <person name="Bachvaroff T."/>
            <person name="Hill R.T."/>
        </authorList>
    </citation>
    <scope>NUCLEOTIDE SEQUENCE [LARGE SCALE GENOMIC DNA]</scope>
    <source>
        <strain evidence="2 3">P4T</strain>
    </source>
</reference>
<name>A0ABZ0IVZ8_9BACT</name>
<evidence type="ECO:0000313" key="2">
    <source>
        <dbReference type="EMBL" id="WOK09227.1"/>
    </source>
</evidence>
<dbReference type="InterPro" id="IPR029018">
    <property type="entry name" value="Hex-like_dom2"/>
</dbReference>